<dbReference type="NCBIfam" id="NF010539">
    <property type="entry name" value="PRK13927.1"/>
    <property type="match status" value="1"/>
</dbReference>
<dbReference type="GO" id="GO:0008360">
    <property type="term" value="P:regulation of cell shape"/>
    <property type="evidence" value="ECO:0007669"/>
    <property type="project" value="UniProtKB-UniRule"/>
</dbReference>
<keyword evidence="4 6" id="KW-0133">Cell shape</keyword>
<name>A0A5C7JCH6_9BACT</name>
<evidence type="ECO:0000256" key="5">
    <source>
        <dbReference type="ARBA" id="ARBA00023458"/>
    </source>
</evidence>
<proteinExistence type="inferred from homology"/>
<dbReference type="HAMAP" id="MF_02207">
    <property type="entry name" value="MreB"/>
    <property type="match status" value="1"/>
</dbReference>
<dbReference type="PANTHER" id="PTHR42749">
    <property type="entry name" value="CELL SHAPE-DETERMINING PROTEIN MREB"/>
    <property type="match status" value="1"/>
</dbReference>
<dbReference type="GO" id="GO:0005524">
    <property type="term" value="F:ATP binding"/>
    <property type="evidence" value="ECO:0007669"/>
    <property type="project" value="UniProtKB-KW"/>
</dbReference>
<reference evidence="7 8" key="1">
    <citation type="submission" date="2018-09" db="EMBL/GenBank/DDBJ databases">
        <title>Metagenome Assembled Genomes from an Advanced Water Purification Facility.</title>
        <authorList>
            <person name="Stamps B.W."/>
            <person name="Spear J.R."/>
        </authorList>
    </citation>
    <scope>NUCLEOTIDE SEQUENCE [LARGE SCALE GENOMIC DNA]</scope>
    <source>
        <strain evidence="7">Bin_63_2</strain>
    </source>
</reference>
<comment type="similarity">
    <text evidence="5 6">Belongs to the FtsA/MreB family.</text>
</comment>
<gene>
    <name evidence="6" type="primary">mreB</name>
    <name evidence="7" type="ORF">E6Q11_01545</name>
</gene>
<dbReference type="Pfam" id="PF06723">
    <property type="entry name" value="MreB_Mbl"/>
    <property type="match status" value="1"/>
</dbReference>
<comment type="caution">
    <text evidence="7">The sequence shown here is derived from an EMBL/GenBank/DDBJ whole genome shotgun (WGS) entry which is preliminary data.</text>
</comment>
<dbReference type="InterPro" id="IPR043129">
    <property type="entry name" value="ATPase_NBD"/>
</dbReference>
<evidence type="ECO:0000256" key="4">
    <source>
        <dbReference type="ARBA" id="ARBA00022960"/>
    </source>
</evidence>
<evidence type="ECO:0000256" key="1">
    <source>
        <dbReference type="ARBA" id="ARBA00022490"/>
    </source>
</evidence>
<evidence type="ECO:0000256" key="2">
    <source>
        <dbReference type="ARBA" id="ARBA00022741"/>
    </source>
</evidence>
<feature type="binding site" evidence="6">
    <location>
        <begin position="30"/>
        <end position="32"/>
    </location>
    <ligand>
        <name>ATP</name>
        <dbReference type="ChEBI" id="CHEBI:30616"/>
    </ligand>
</feature>
<keyword evidence="2 6" id="KW-0547">Nucleotide-binding</keyword>
<dbReference type="PANTHER" id="PTHR42749:SF1">
    <property type="entry name" value="CELL SHAPE-DETERMINING PROTEIN MREB"/>
    <property type="match status" value="1"/>
</dbReference>
<keyword evidence="1 6" id="KW-0963">Cytoplasm</keyword>
<dbReference type="NCBIfam" id="TIGR00904">
    <property type="entry name" value="mreB"/>
    <property type="match status" value="1"/>
</dbReference>
<comment type="subunit">
    <text evidence="6">Forms polymers.</text>
</comment>
<sequence length="361" mass="39292">MKLNFPLFFKQIENRFFGHVTQDIGVDLGTANTLVYVRGRGILINEPSVVAVNTRTGQILAIGREAKKMVGKTPGHIVATRPLVDGVVSDFEITQQMLRYFIAKVTEGSFKFLRRPRVLIGIPSGVTEVEKRAVIEAAMNAGARQAFLIDEPMAAAIGGRLPVIDAAGNMVVDIGGGTTEIAVISLGGVVIARSLRIAGDEMNEDIVRYCRDEFNLLVGERTAEDVKISIGSAYPLKEELKYAVRGRDLVSGLPKEVMLTDTHVREALSRSIRIIVNNVKTVIEETPPELLSDVMQRGIVLSGGGSLIRGLDKLLANQTGIPVRRIDDPLTAVVRGTGIVLDDMETLREVLIEDEQGKPLM</sequence>
<evidence type="ECO:0000256" key="6">
    <source>
        <dbReference type="HAMAP-Rule" id="MF_02207"/>
    </source>
</evidence>
<dbReference type="InterPro" id="IPR004753">
    <property type="entry name" value="MreB"/>
</dbReference>
<feature type="binding site" evidence="6">
    <location>
        <begin position="304"/>
        <end position="307"/>
    </location>
    <ligand>
        <name>ATP</name>
        <dbReference type="ChEBI" id="CHEBI:30616"/>
    </ligand>
</feature>
<dbReference type="PRINTS" id="PR01652">
    <property type="entry name" value="SHAPEPROTEIN"/>
</dbReference>
<dbReference type="AlphaFoldDB" id="A0A5C7JCH6"/>
<evidence type="ECO:0000256" key="3">
    <source>
        <dbReference type="ARBA" id="ARBA00022840"/>
    </source>
</evidence>
<evidence type="ECO:0000313" key="8">
    <source>
        <dbReference type="Proteomes" id="UP000321026"/>
    </source>
</evidence>
<dbReference type="SUPFAM" id="SSF53067">
    <property type="entry name" value="Actin-like ATPase domain"/>
    <property type="match status" value="2"/>
</dbReference>
<dbReference type="Proteomes" id="UP000321026">
    <property type="component" value="Unassembled WGS sequence"/>
</dbReference>
<comment type="subcellular location">
    <subcellularLocation>
        <location evidence="6">Cytoplasm</location>
    </subcellularLocation>
    <text evidence="6">Membrane-associated.</text>
</comment>
<keyword evidence="3 6" id="KW-0067">ATP-binding</keyword>
<dbReference type="Gene3D" id="3.30.420.40">
    <property type="match status" value="2"/>
</dbReference>
<dbReference type="EMBL" id="SSDS01000024">
    <property type="protein sequence ID" value="TXG78216.1"/>
    <property type="molecule type" value="Genomic_DNA"/>
</dbReference>
<dbReference type="GO" id="GO:0000902">
    <property type="term" value="P:cell morphogenesis"/>
    <property type="evidence" value="ECO:0007669"/>
    <property type="project" value="InterPro"/>
</dbReference>
<feature type="binding site" evidence="6">
    <location>
        <begin position="176"/>
        <end position="178"/>
    </location>
    <ligand>
        <name>ATP</name>
        <dbReference type="ChEBI" id="CHEBI:30616"/>
    </ligand>
</feature>
<protein>
    <recommendedName>
        <fullName evidence="6">Cell shape-determining protein MreB</fullName>
    </recommendedName>
</protein>
<evidence type="ECO:0000313" key="7">
    <source>
        <dbReference type="EMBL" id="TXG78216.1"/>
    </source>
</evidence>
<dbReference type="CDD" id="cd10225">
    <property type="entry name" value="ASKHA_NBD_MreB-like"/>
    <property type="match status" value="1"/>
</dbReference>
<accession>A0A5C7JCH6</accession>
<dbReference type="InterPro" id="IPR056546">
    <property type="entry name" value="MreB_MamK-like"/>
</dbReference>
<feature type="binding site" evidence="6">
    <location>
        <begin position="224"/>
        <end position="227"/>
    </location>
    <ligand>
        <name>ATP</name>
        <dbReference type="ChEBI" id="CHEBI:30616"/>
    </ligand>
</feature>
<organism evidence="7 8">
    <name type="scientific">Candidatus Dojkabacteria bacterium</name>
    <dbReference type="NCBI Taxonomy" id="2099670"/>
    <lineage>
        <taxon>Bacteria</taxon>
        <taxon>Candidatus Dojkabacteria</taxon>
    </lineage>
</organism>
<comment type="function">
    <text evidence="6">Forms membrane-associated dynamic filaments that are essential for cell shape determination. Acts by regulating cell wall synthesis and cell elongation, and thus cell shape. A feedback loop between cell geometry and MreB localization may maintain elongated cell shape by targeting cell wall growth to regions of negative cell wall curvature.</text>
</comment>
<dbReference type="GO" id="GO:0005737">
    <property type="term" value="C:cytoplasm"/>
    <property type="evidence" value="ECO:0007669"/>
    <property type="project" value="UniProtKB-SubCell"/>
</dbReference>